<gene>
    <name evidence="3" type="ORF">SHERM_05624</name>
</gene>
<protein>
    <recommendedName>
        <fullName evidence="2">SAWADEE domain-containing protein</fullName>
    </recommendedName>
</protein>
<dbReference type="InterPro" id="IPR032001">
    <property type="entry name" value="SAWADEE_dom"/>
</dbReference>
<evidence type="ECO:0000259" key="2">
    <source>
        <dbReference type="Pfam" id="PF16719"/>
    </source>
</evidence>
<accession>A0A9N7RRY3</accession>
<name>A0A9N7RRY3_STRHE</name>
<dbReference type="Gene3D" id="2.30.30.140">
    <property type="match status" value="1"/>
</dbReference>
<dbReference type="GO" id="GO:0003682">
    <property type="term" value="F:chromatin binding"/>
    <property type="evidence" value="ECO:0007669"/>
    <property type="project" value="InterPro"/>
</dbReference>
<feature type="compositionally biased region" description="Low complexity" evidence="1">
    <location>
        <begin position="186"/>
        <end position="202"/>
    </location>
</feature>
<organism evidence="3 4">
    <name type="scientific">Striga hermonthica</name>
    <name type="common">Purple witchweed</name>
    <name type="synonym">Buchnera hermonthica</name>
    <dbReference type="NCBI Taxonomy" id="68872"/>
    <lineage>
        <taxon>Eukaryota</taxon>
        <taxon>Viridiplantae</taxon>
        <taxon>Streptophyta</taxon>
        <taxon>Embryophyta</taxon>
        <taxon>Tracheophyta</taxon>
        <taxon>Spermatophyta</taxon>
        <taxon>Magnoliopsida</taxon>
        <taxon>eudicotyledons</taxon>
        <taxon>Gunneridae</taxon>
        <taxon>Pentapetalae</taxon>
        <taxon>asterids</taxon>
        <taxon>lamiids</taxon>
        <taxon>Lamiales</taxon>
        <taxon>Orobanchaceae</taxon>
        <taxon>Buchnereae</taxon>
        <taxon>Striga</taxon>
    </lineage>
</organism>
<dbReference type="EMBL" id="CACSLK010031421">
    <property type="protein sequence ID" value="CAA0839053.1"/>
    <property type="molecule type" value="Genomic_DNA"/>
</dbReference>
<dbReference type="Proteomes" id="UP001153555">
    <property type="component" value="Unassembled WGS sequence"/>
</dbReference>
<dbReference type="OrthoDB" id="1866990at2759"/>
<evidence type="ECO:0000256" key="1">
    <source>
        <dbReference type="SAM" id="MobiDB-lite"/>
    </source>
</evidence>
<keyword evidence="4" id="KW-1185">Reference proteome</keyword>
<sequence>MSEKKGGEDSYDLEFKAAEDDAWYSVSVALDTVAQTLTVKYSCSPEVYQVTFSAGGFKTELEVEELATRFRPVSRQVQDTQCRQLEVGTTVCASHGTTQQDLRFYDAVIEAVNHRTHSFAGEEEECLCKFVLFWLHGRGRGTLTSASIANICTLEPLSEIDPRISAFLILAKEEVRSSKSISGLRSFGPGSKGSSSDKSNSSMTIEPSRNTHGRTCVHSWRINNYEQWTSQDEDIGPQDGLALAKHRHFILIHNLEKDIIPSSIKKFIYKKTNILSQAFVFPRQSLDPFARGAIVVDCEKKAQIIYDFLDNPNYIIESSRGR</sequence>
<dbReference type="PANTHER" id="PTHR36384:SF1">
    <property type="entry name" value="SAWADEE PROTEIN"/>
    <property type="match status" value="1"/>
</dbReference>
<reference evidence="3" key="1">
    <citation type="submission" date="2019-12" db="EMBL/GenBank/DDBJ databases">
        <authorList>
            <person name="Scholes J."/>
        </authorList>
    </citation>
    <scope>NUCLEOTIDE SEQUENCE</scope>
</reference>
<evidence type="ECO:0000313" key="4">
    <source>
        <dbReference type="Proteomes" id="UP001153555"/>
    </source>
</evidence>
<dbReference type="PANTHER" id="PTHR36384">
    <property type="entry name" value="SAWADEE PROTEIN"/>
    <property type="match status" value="1"/>
</dbReference>
<feature type="domain" description="SAWADEE" evidence="2">
    <location>
        <begin position="10"/>
        <end position="152"/>
    </location>
</feature>
<dbReference type="AlphaFoldDB" id="A0A9N7RRY3"/>
<comment type="caution">
    <text evidence="3">The sequence shown here is derived from an EMBL/GenBank/DDBJ whole genome shotgun (WGS) entry which is preliminary data.</text>
</comment>
<proteinExistence type="predicted"/>
<evidence type="ECO:0000313" key="3">
    <source>
        <dbReference type="EMBL" id="CAA0839053.1"/>
    </source>
</evidence>
<feature type="region of interest" description="Disordered" evidence="1">
    <location>
        <begin position="181"/>
        <end position="212"/>
    </location>
</feature>
<dbReference type="Pfam" id="PF16719">
    <property type="entry name" value="SAWADEE"/>
    <property type="match status" value="1"/>
</dbReference>